<dbReference type="Pfam" id="PF13286">
    <property type="entry name" value="HD_assoc"/>
    <property type="match status" value="1"/>
</dbReference>
<comment type="similarity">
    <text evidence="2">Belongs to the dGTPase family. Type 2 subfamily.</text>
</comment>
<sequence length="413" mass="45538">MTDPSPSAPPAPWTRPDLEAALAPYACRPSATRGRLVAEPESASRTVYQRDRDRIIHCTGFRRLKYKTQVFVYHEGDHYRTRLSHSLEVAQIARSIARALALDEDLAEALALAHDLGHPPFGHAGEDALDAEMAAYDGFDHNAQTLRLVTELEHRYAAFTGLNLTWETLEGLAKHNGPVVSAPIDPAAPPLSLPFALRCFVPRWDLALHSYAGAEAQVAALSDDIAYNNHDIDDGLRAGLFALDALAEVPLVGETCREVREACGAVPQTVFVHELVRRLIRRMVEDVLTESRARLSAMAAHTAADLRGAGRPAIAFSDAMAAQDRELKSFLRARMYNHYLVNRATSKGRRVVRDLFGLYTNEPNVLPGEWAAKCDRAKGPATARAVADFIAGMTDRYAVREHQKLFDTSDMPL</sequence>
<keyword evidence="5" id="KW-1185">Reference proteome</keyword>
<dbReference type="PROSITE" id="PS51831">
    <property type="entry name" value="HD"/>
    <property type="match status" value="1"/>
</dbReference>
<evidence type="ECO:0000256" key="2">
    <source>
        <dbReference type="HAMAP-Rule" id="MF_01212"/>
    </source>
</evidence>
<evidence type="ECO:0000259" key="3">
    <source>
        <dbReference type="PROSITE" id="PS51831"/>
    </source>
</evidence>
<gene>
    <name evidence="4" type="ORF">EV659_101416</name>
</gene>
<protein>
    <recommendedName>
        <fullName evidence="2">Deoxyguanosinetriphosphate triphosphohydrolase-like protein</fullName>
    </recommendedName>
</protein>
<dbReference type="NCBIfam" id="TIGR01353">
    <property type="entry name" value="dGTP_triPase"/>
    <property type="match status" value="1"/>
</dbReference>
<dbReference type="InParanoid" id="A0A4R2PRK7"/>
<proteinExistence type="inferred from homology"/>
<evidence type="ECO:0000313" key="5">
    <source>
        <dbReference type="Proteomes" id="UP000295399"/>
    </source>
</evidence>
<dbReference type="PANTHER" id="PTHR11373:SF43">
    <property type="entry name" value="DEOXYGUANOSINETRIPHOSPHATE TRIPHOSPHOHYDROLASE-LIKE PROTEIN"/>
    <property type="match status" value="1"/>
</dbReference>
<dbReference type="Proteomes" id="UP000295399">
    <property type="component" value="Unassembled WGS sequence"/>
</dbReference>
<dbReference type="GO" id="GO:0006203">
    <property type="term" value="P:dGTP catabolic process"/>
    <property type="evidence" value="ECO:0007669"/>
    <property type="project" value="TreeGrafter"/>
</dbReference>
<dbReference type="HAMAP" id="MF_01212">
    <property type="entry name" value="dGTPase_type2"/>
    <property type="match status" value="1"/>
</dbReference>
<dbReference type="PANTHER" id="PTHR11373">
    <property type="entry name" value="DEOXYNUCLEOSIDE TRIPHOSPHATE TRIPHOSPHOHYDROLASE"/>
    <property type="match status" value="1"/>
</dbReference>
<evidence type="ECO:0000313" key="4">
    <source>
        <dbReference type="EMBL" id="TCP38512.1"/>
    </source>
</evidence>
<dbReference type="EMBL" id="SLXO01000001">
    <property type="protein sequence ID" value="TCP38512.1"/>
    <property type="molecule type" value="Genomic_DNA"/>
</dbReference>
<dbReference type="SUPFAM" id="SSF109604">
    <property type="entry name" value="HD-domain/PDEase-like"/>
    <property type="match status" value="1"/>
</dbReference>
<dbReference type="GO" id="GO:0008832">
    <property type="term" value="F:dGTPase activity"/>
    <property type="evidence" value="ECO:0007669"/>
    <property type="project" value="TreeGrafter"/>
</dbReference>
<dbReference type="AlphaFoldDB" id="A0A4R2PRK7"/>
<dbReference type="InterPro" id="IPR026875">
    <property type="entry name" value="PHydrolase_assoc_dom"/>
</dbReference>
<evidence type="ECO:0000256" key="1">
    <source>
        <dbReference type="ARBA" id="ARBA00022801"/>
    </source>
</evidence>
<dbReference type="NCBIfam" id="NF002328">
    <property type="entry name" value="PRK01286.1-3"/>
    <property type="match status" value="1"/>
</dbReference>
<dbReference type="Pfam" id="PF01966">
    <property type="entry name" value="HD"/>
    <property type="match status" value="1"/>
</dbReference>
<comment type="caution">
    <text evidence="4">The sequence shown here is derived from an EMBL/GenBank/DDBJ whole genome shotgun (WGS) entry which is preliminary data.</text>
</comment>
<name>A0A4R2PRK7_RHOSA</name>
<feature type="domain" description="HD" evidence="3">
    <location>
        <begin position="82"/>
        <end position="228"/>
    </location>
</feature>
<dbReference type="NCBIfam" id="NF002326">
    <property type="entry name" value="PRK01286.1-1"/>
    <property type="match status" value="1"/>
</dbReference>
<dbReference type="RefSeq" id="WP_132706988.1">
    <property type="nucleotide sequence ID" value="NZ_JACIGF010000001.1"/>
</dbReference>
<reference evidence="4 5" key="1">
    <citation type="submission" date="2019-03" db="EMBL/GenBank/DDBJ databases">
        <title>Genomic Encyclopedia of Type Strains, Phase IV (KMG-IV): sequencing the most valuable type-strain genomes for metagenomic binning, comparative biology and taxonomic classification.</title>
        <authorList>
            <person name="Goeker M."/>
        </authorList>
    </citation>
    <scope>NUCLEOTIDE SEQUENCE [LARGE SCALE GENOMIC DNA]</scope>
    <source>
        <strain evidence="4 5">DSM 2132</strain>
    </source>
</reference>
<dbReference type="OrthoDB" id="9803619at2"/>
<dbReference type="SMART" id="SM00471">
    <property type="entry name" value="HDc"/>
    <property type="match status" value="1"/>
</dbReference>
<dbReference type="InterPro" id="IPR006674">
    <property type="entry name" value="HD_domain"/>
</dbReference>
<dbReference type="Gene3D" id="1.10.3210.10">
    <property type="entry name" value="Hypothetical protein af1432"/>
    <property type="match status" value="1"/>
</dbReference>
<dbReference type="InterPro" id="IPR003607">
    <property type="entry name" value="HD/PDEase_dom"/>
</dbReference>
<keyword evidence="1 2" id="KW-0378">Hydrolase</keyword>
<organism evidence="4 5">
    <name type="scientific">Rhodothalassium salexigens DSM 2132</name>
    <dbReference type="NCBI Taxonomy" id="1188247"/>
    <lineage>
        <taxon>Bacteria</taxon>
        <taxon>Pseudomonadati</taxon>
        <taxon>Pseudomonadota</taxon>
        <taxon>Alphaproteobacteria</taxon>
        <taxon>Rhodothalassiales</taxon>
        <taxon>Rhodothalassiaceae</taxon>
        <taxon>Rhodothalassium</taxon>
    </lineage>
</organism>
<dbReference type="InterPro" id="IPR023023">
    <property type="entry name" value="dNTPase_2"/>
</dbReference>
<dbReference type="InterPro" id="IPR050135">
    <property type="entry name" value="dGTPase-like"/>
</dbReference>
<accession>A0A4R2PRK7</accession>
<dbReference type="CDD" id="cd00077">
    <property type="entry name" value="HDc"/>
    <property type="match status" value="1"/>
</dbReference>
<dbReference type="InterPro" id="IPR006261">
    <property type="entry name" value="dGTPase"/>
</dbReference>